<evidence type="ECO:0000313" key="3">
    <source>
        <dbReference type="Proteomes" id="UP000651057"/>
    </source>
</evidence>
<evidence type="ECO:0000256" key="1">
    <source>
        <dbReference type="SAM" id="Phobius"/>
    </source>
</evidence>
<accession>A0A937DAG7</accession>
<dbReference type="NCBIfam" id="NF041635">
    <property type="entry name" value="STM3941_fam"/>
    <property type="match status" value="1"/>
</dbReference>
<dbReference type="RefSeq" id="WP_201916899.1">
    <property type="nucleotide sequence ID" value="NZ_BAABAX010000021.1"/>
</dbReference>
<dbReference type="AlphaFoldDB" id="A0A937DAG7"/>
<name>A0A937DAG7_9FLAO</name>
<organism evidence="2 3">
    <name type="scientific">Aquimarina mytili</name>
    <dbReference type="NCBI Taxonomy" id="874423"/>
    <lineage>
        <taxon>Bacteria</taxon>
        <taxon>Pseudomonadati</taxon>
        <taxon>Bacteroidota</taxon>
        <taxon>Flavobacteriia</taxon>
        <taxon>Flavobacteriales</taxon>
        <taxon>Flavobacteriaceae</taxon>
        <taxon>Aquimarina</taxon>
    </lineage>
</organism>
<feature type="transmembrane region" description="Helical" evidence="1">
    <location>
        <begin position="12"/>
        <end position="33"/>
    </location>
</feature>
<comment type="caution">
    <text evidence="2">The sequence shown here is derived from an EMBL/GenBank/DDBJ whole genome shotgun (WGS) entry which is preliminary data.</text>
</comment>
<sequence length="176" mass="19651">MSEKIEIPLSKTKIVLLVFGALAFVIGGVFLSLNPETFTTSRIKNETVILIIGIVSVVFFGLCLLFAIRKLFDKKMGLIIDENGITDNSNATSVGLIEWQDITGIETLQIASTKMLMILTDKPDKYIDRAKGSLSKRAMKTNYKMYGSPLSLVSTSLKIKFKDLEALIHNELYKRK</sequence>
<keyword evidence="1" id="KW-0812">Transmembrane</keyword>
<evidence type="ECO:0000313" key="2">
    <source>
        <dbReference type="EMBL" id="MBL0682691.1"/>
    </source>
</evidence>
<feature type="transmembrane region" description="Helical" evidence="1">
    <location>
        <begin position="48"/>
        <end position="68"/>
    </location>
</feature>
<gene>
    <name evidence="2" type="ORF">JJQ60_04130</name>
</gene>
<proteinExistence type="predicted"/>
<dbReference type="EMBL" id="JAERQJ010000001">
    <property type="protein sequence ID" value="MBL0682691.1"/>
    <property type="molecule type" value="Genomic_DNA"/>
</dbReference>
<keyword evidence="3" id="KW-1185">Reference proteome</keyword>
<keyword evidence="1" id="KW-0472">Membrane</keyword>
<reference evidence="2" key="1">
    <citation type="submission" date="2021-01" db="EMBL/GenBank/DDBJ databases">
        <authorList>
            <person name="Zhong Y.L."/>
        </authorList>
    </citation>
    <scope>NUCLEOTIDE SEQUENCE</scope>
    <source>
        <strain evidence="2">KCTC 23302</strain>
    </source>
</reference>
<dbReference type="Proteomes" id="UP000651057">
    <property type="component" value="Unassembled WGS sequence"/>
</dbReference>
<protein>
    <submittedName>
        <fullName evidence="2">Uncharacterized protein</fullName>
    </submittedName>
</protein>
<keyword evidence="1" id="KW-1133">Transmembrane helix</keyword>
<dbReference type="InterPro" id="IPR048136">
    <property type="entry name" value="STM3941-like"/>
</dbReference>